<feature type="transmembrane region" description="Helical" evidence="8">
    <location>
        <begin position="96"/>
        <end position="118"/>
    </location>
</feature>
<dbReference type="EMBL" id="AP028679">
    <property type="protein sequence ID" value="BEQ14673.1"/>
    <property type="molecule type" value="Genomic_DNA"/>
</dbReference>
<feature type="domain" description="TRAP C4-dicarboxylate transport system permease DctM subunit" evidence="10">
    <location>
        <begin position="210"/>
        <end position="620"/>
    </location>
</feature>
<sequence>MQILKLHDGLAKTITPVSRIFNGVGASMALLMVLLVTANVITRSVFGFSLTGVVELEEIMLILLVFGAMGHAQLANKHIGVDFFTSHMSDLNQLRLACFTQLLSGWFFLMCTWQSLVISHTYWVENDTTLLLKISKTPLTLIIALGLFLLALALVKDGIKSSAELLQKKQGVWAGMSWLVSIILILGVLAPGWFDWSIEPDANGWIWGVALLALLFSGMLIGGALGFLGAFGMAWCFGTDAGLGLLQTVPLSSVSSYSLCVIPFFVLMGEICFHSGLSDKLYRAAYRWVGHLPGGLAIATVLACGAFSAVSGSSLATSATMGTVALPEMRRYGYKDSLATGSIAAGGTLGILIPPSVILIIYGVLVEQSIADLFFAGIIPGFIMVAYYCIAIMIWAKLRPDLGPRGPQHKFPEKVRSLADTWEVMCLFLLVMGGIYGGWFTPTEAGAIGAAGALIFGLIRRRVSKKNMKDSLLATGRTTAMVFLVVIGTAVFGYFLTSTQIPMHLAEWAANLPVPPFVVIAAIITCCFLLGCVMGTLPLVFITVPIFAPVVESLGYDLIWFGVVMVVVSEIGLITPPVGMNVFIMKGVADDVPLTTIFKGIVPFLLADIAVMITLLAFPSVTLFLPKLLN</sequence>
<dbReference type="Pfam" id="PF06808">
    <property type="entry name" value="DctM"/>
    <property type="match status" value="1"/>
</dbReference>
<dbReference type="InterPro" id="IPR010656">
    <property type="entry name" value="DctM"/>
</dbReference>
<evidence type="ECO:0000259" key="9">
    <source>
        <dbReference type="Pfam" id="PF04290"/>
    </source>
</evidence>
<keyword evidence="3" id="KW-1003">Cell membrane</keyword>
<evidence type="ECO:0000259" key="10">
    <source>
        <dbReference type="Pfam" id="PF06808"/>
    </source>
</evidence>
<evidence type="ECO:0000256" key="2">
    <source>
        <dbReference type="ARBA" id="ARBA00022448"/>
    </source>
</evidence>
<feature type="transmembrane region" description="Helical" evidence="8">
    <location>
        <begin position="206"/>
        <end position="237"/>
    </location>
</feature>
<dbReference type="InterPro" id="IPR055348">
    <property type="entry name" value="DctQ"/>
</dbReference>
<feature type="transmembrane region" description="Helical" evidence="8">
    <location>
        <begin position="604"/>
        <end position="625"/>
    </location>
</feature>
<keyword evidence="4" id="KW-0997">Cell inner membrane</keyword>
<dbReference type="NCBIfam" id="TIGR00786">
    <property type="entry name" value="dctM"/>
    <property type="match status" value="1"/>
</dbReference>
<gene>
    <name evidence="11" type="ORF">FAK_17390</name>
</gene>
<dbReference type="InterPro" id="IPR004681">
    <property type="entry name" value="TRAP_DctM"/>
</dbReference>
<feature type="domain" description="Tripartite ATP-independent periplasmic transporters DctQ component" evidence="9">
    <location>
        <begin position="32"/>
        <end position="157"/>
    </location>
</feature>
<dbReference type="RefSeq" id="WP_338606376.1">
    <property type="nucleotide sequence ID" value="NZ_AP028679.1"/>
</dbReference>
<evidence type="ECO:0000256" key="7">
    <source>
        <dbReference type="ARBA" id="ARBA00023136"/>
    </source>
</evidence>
<feature type="transmembrane region" description="Helical" evidence="8">
    <location>
        <begin position="20"/>
        <end position="39"/>
    </location>
</feature>
<reference evidence="12" key="1">
    <citation type="journal article" date="2023" name="Arch. Microbiol.">
        <title>Desulfoferula mesophilus gen. nov. sp. nov., a mesophilic sulfate-reducing bacterium isolated from a brackish lake sediment.</title>
        <authorList>
            <person name="Watanabe T."/>
            <person name="Yabe T."/>
            <person name="Tsuji J.M."/>
            <person name="Fukui M."/>
        </authorList>
    </citation>
    <scope>NUCLEOTIDE SEQUENCE [LARGE SCALE GENOMIC DNA]</scope>
    <source>
        <strain evidence="12">12FAK</strain>
    </source>
</reference>
<evidence type="ECO:0000256" key="3">
    <source>
        <dbReference type="ARBA" id="ARBA00022475"/>
    </source>
</evidence>
<feature type="transmembrane region" description="Helical" evidence="8">
    <location>
        <begin position="138"/>
        <end position="159"/>
    </location>
</feature>
<evidence type="ECO:0000313" key="11">
    <source>
        <dbReference type="EMBL" id="BEQ14673.1"/>
    </source>
</evidence>
<feature type="transmembrane region" description="Helical" evidence="8">
    <location>
        <begin position="517"/>
        <end position="546"/>
    </location>
</feature>
<proteinExistence type="predicted"/>
<keyword evidence="7 8" id="KW-0472">Membrane</keyword>
<dbReference type="PANTHER" id="PTHR33362:SF5">
    <property type="entry name" value="C4-DICARBOXYLATE TRAP TRANSPORTER LARGE PERMEASE PROTEIN DCTM"/>
    <property type="match status" value="1"/>
</dbReference>
<dbReference type="AlphaFoldDB" id="A0AAU9EC20"/>
<dbReference type="PANTHER" id="PTHR33362">
    <property type="entry name" value="SIALIC ACID TRAP TRANSPORTER PERMEASE PROTEIN SIAT-RELATED"/>
    <property type="match status" value="1"/>
</dbReference>
<feature type="transmembrane region" description="Helical" evidence="8">
    <location>
        <begin position="558"/>
        <end position="584"/>
    </location>
</feature>
<evidence type="ECO:0000256" key="1">
    <source>
        <dbReference type="ARBA" id="ARBA00004429"/>
    </source>
</evidence>
<evidence type="ECO:0000313" key="12">
    <source>
        <dbReference type="Proteomes" id="UP001366166"/>
    </source>
</evidence>
<feature type="transmembrane region" description="Helical" evidence="8">
    <location>
        <begin position="442"/>
        <end position="459"/>
    </location>
</feature>
<dbReference type="GO" id="GO:0022857">
    <property type="term" value="F:transmembrane transporter activity"/>
    <property type="evidence" value="ECO:0007669"/>
    <property type="project" value="TreeGrafter"/>
</dbReference>
<keyword evidence="5 8" id="KW-0812">Transmembrane</keyword>
<feature type="transmembrane region" description="Helical" evidence="8">
    <location>
        <begin position="374"/>
        <end position="396"/>
    </location>
</feature>
<protein>
    <recommendedName>
        <fullName evidence="13">TRAP transporter, DctM subunit</fullName>
    </recommendedName>
</protein>
<comment type="subcellular location">
    <subcellularLocation>
        <location evidence="1">Cell inner membrane</location>
        <topology evidence="1">Multi-pass membrane protein</topology>
    </subcellularLocation>
</comment>
<keyword evidence="12" id="KW-1185">Reference proteome</keyword>
<evidence type="ECO:0008006" key="13">
    <source>
        <dbReference type="Google" id="ProtNLM"/>
    </source>
</evidence>
<feature type="transmembrane region" description="Helical" evidence="8">
    <location>
        <begin position="480"/>
        <end position="497"/>
    </location>
</feature>
<organism evidence="11 12">
    <name type="scientific">Desulfoferula mesophila</name>
    <dbReference type="NCBI Taxonomy" id="3058419"/>
    <lineage>
        <taxon>Bacteria</taxon>
        <taxon>Pseudomonadati</taxon>
        <taxon>Thermodesulfobacteriota</taxon>
        <taxon>Desulfarculia</taxon>
        <taxon>Desulfarculales</taxon>
        <taxon>Desulfarculaceae</taxon>
        <taxon>Desulfoferula</taxon>
    </lineage>
</organism>
<accession>A0AAU9EC20</accession>
<feature type="transmembrane region" description="Helical" evidence="8">
    <location>
        <begin position="297"/>
        <end position="326"/>
    </location>
</feature>
<evidence type="ECO:0000256" key="8">
    <source>
        <dbReference type="SAM" id="Phobius"/>
    </source>
</evidence>
<evidence type="ECO:0000256" key="4">
    <source>
        <dbReference type="ARBA" id="ARBA00022519"/>
    </source>
</evidence>
<keyword evidence="6 8" id="KW-1133">Transmembrane helix</keyword>
<dbReference type="KEGG" id="dmp:FAK_17390"/>
<dbReference type="Pfam" id="PF04290">
    <property type="entry name" value="DctQ"/>
    <property type="match status" value="1"/>
</dbReference>
<feature type="transmembrane region" description="Helical" evidence="8">
    <location>
        <begin position="338"/>
        <end position="362"/>
    </location>
</feature>
<evidence type="ECO:0000256" key="6">
    <source>
        <dbReference type="ARBA" id="ARBA00022989"/>
    </source>
</evidence>
<dbReference type="Proteomes" id="UP001366166">
    <property type="component" value="Chromosome"/>
</dbReference>
<evidence type="ECO:0000256" key="5">
    <source>
        <dbReference type="ARBA" id="ARBA00022692"/>
    </source>
</evidence>
<dbReference type="GO" id="GO:0005886">
    <property type="term" value="C:plasma membrane"/>
    <property type="evidence" value="ECO:0007669"/>
    <property type="project" value="UniProtKB-SubCell"/>
</dbReference>
<feature type="transmembrane region" description="Helical" evidence="8">
    <location>
        <begin position="171"/>
        <end position="194"/>
    </location>
</feature>
<name>A0AAU9EC20_9BACT</name>
<keyword evidence="2" id="KW-0813">Transport</keyword>